<reference evidence="1" key="1">
    <citation type="journal article" date="2018" name="Genome Biol.">
        <title>SKESA: strategic k-mer extension for scrupulous assemblies.</title>
        <authorList>
            <person name="Souvorov A."/>
            <person name="Agarwala R."/>
            <person name="Lipman D.J."/>
        </authorList>
    </citation>
    <scope>NUCLEOTIDE SEQUENCE</scope>
    <source>
        <strain evidence="1">BCW_3452</strain>
    </source>
</reference>
<evidence type="ECO:0000313" key="1">
    <source>
        <dbReference type="EMBL" id="HAS8541354.1"/>
    </source>
</evidence>
<comment type="caution">
    <text evidence="1">The sequence shown here is derived from an EMBL/GenBank/DDBJ whole genome shotgun (WGS) entry which is preliminary data.</text>
</comment>
<proteinExistence type="predicted"/>
<name>A0A8H9N240_VIBVL</name>
<reference evidence="1" key="2">
    <citation type="submission" date="2019-01" db="EMBL/GenBank/DDBJ databases">
        <authorList>
            <consortium name="NCBI Pathogen Detection Project"/>
        </authorList>
    </citation>
    <scope>NUCLEOTIDE SEQUENCE</scope>
    <source>
        <strain evidence="1">BCW_3452</strain>
    </source>
</reference>
<gene>
    <name evidence="1" type="ORF">I7730_16340</name>
</gene>
<organism evidence="1">
    <name type="scientific">Vibrio vulnificus</name>
    <dbReference type="NCBI Taxonomy" id="672"/>
    <lineage>
        <taxon>Bacteria</taxon>
        <taxon>Pseudomonadati</taxon>
        <taxon>Pseudomonadota</taxon>
        <taxon>Gammaproteobacteria</taxon>
        <taxon>Vibrionales</taxon>
        <taxon>Vibrionaceae</taxon>
        <taxon>Vibrio</taxon>
    </lineage>
</organism>
<dbReference type="AlphaFoldDB" id="A0A8H9N240"/>
<dbReference type="Proteomes" id="UP000863257">
    <property type="component" value="Unassembled WGS sequence"/>
</dbReference>
<accession>A0A8H9N240</accession>
<protein>
    <submittedName>
        <fullName evidence="1">Uncharacterized protein</fullName>
    </submittedName>
</protein>
<sequence>MSKKNTSQLIRIAKCNAIACRLSSQNDKNIPFSILKLDEKRNRVFISCQKIVESKVLSLRFTLDSKQYVTTATVIESFDNGVILKLQFDTFSNEEKGSSTSIFGAAELRFQPLYEISTNSHSEGCELEVSYSIIAIRKNYLFVKAKDKNLLAIILDLNNKQSDIMVKFEEHCAVAQCHGALAQCENTAVLMMSNYGDIEALFKEKQSEISKRREFWYQHTLDEAKLREIED</sequence>
<dbReference type="EMBL" id="DACRBY010000020">
    <property type="protein sequence ID" value="HAS8541354.1"/>
    <property type="molecule type" value="Genomic_DNA"/>
</dbReference>